<dbReference type="GO" id="GO:0042147">
    <property type="term" value="P:retrograde transport, endosome to Golgi"/>
    <property type="evidence" value="ECO:0007669"/>
    <property type="project" value="TreeGrafter"/>
</dbReference>
<dbReference type="EMBL" id="KL648512">
    <property type="protein sequence ID" value="KEY69832.1"/>
    <property type="molecule type" value="Genomic_DNA"/>
</dbReference>
<organism evidence="3 4">
    <name type="scientific">Stachybotrys chartarum (strain CBS 109288 / IBT 7711)</name>
    <name type="common">Toxic black mold</name>
    <name type="synonym">Stilbospora chartarum</name>
    <dbReference type="NCBI Taxonomy" id="1280523"/>
    <lineage>
        <taxon>Eukaryota</taxon>
        <taxon>Fungi</taxon>
        <taxon>Dikarya</taxon>
        <taxon>Ascomycota</taxon>
        <taxon>Pezizomycotina</taxon>
        <taxon>Sordariomycetes</taxon>
        <taxon>Hypocreomycetidae</taxon>
        <taxon>Hypocreales</taxon>
        <taxon>Stachybotryaceae</taxon>
        <taxon>Stachybotrys</taxon>
    </lineage>
</organism>
<dbReference type="AlphaFoldDB" id="A0A084AX03"/>
<dbReference type="SUPFAM" id="SSF51905">
    <property type="entry name" value="FAD/NAD(P)-binding domain"/>
    <property type="match status" value="1"/>
</dbReference>
<name>A0A084AX03_STACB</name>
<feature type="domain" description="FAD dependent oxidoreductase" evidence="2">
    <location>
        <begin position="5"/>
        <end position="386"/>
    </location>
</feature>
<evidence type="ECO:0000313" key="4">
    <source>
        <dbReference type="Proteomes" id="UP000028045"/>
    </source>
</evidence>
<dbReference type="PANTHER" id="PTHR13847:SF185">
    <property type="entry name" value="FAD DEPENDENT OXIDOREDUCTASE SUPERFAMILY (AFU_ORTHOLOGUE AFUA_3G02360)"/>
    <property type="match status" value="1"/>
</dbReference>
<protein>
    <recommendedName>
        <fullName evidence="2">FAD dependent oxidoreductase domain-containing protein</fullName>
    </recommendedName>
</protein>
<dbReference type="OrthoDB" id="498204at2759"/>
<dbReference type="Pfam" id="PF01266">
    <property type="entry name" value="DAO"/>
    <property type="match status" value="1"/>
</dbReference>
<gene>
    <name evidence="3" type="ORF">S7711_08615</name>
</gene>
<accession>A0A084AX03</accession>
<proteinExistence type="predicted"/>
<sequence length="401" mass="41889">MAQTVIIGSGIIGLSTAYYLSKHQPGPTIHLVDSSAELFTSASGFAGGFLAKGWFESASAPLGRLSFEEHARLAEEAGGAEKWGYAKSVTMAYETARGAVEGGWLEGGASRASAAGDARGRGDGGDKSPSWLRVLEGDEVSVMDDGGGTAIVDPLKLCHFLLDECKNAGVQVHHPATALEVTTDVRDEVASVRIGYTDSSTETEIPATRILLSAGAWTPLVFSTLFKSSTTNIPVKAYAGHSLVVRNPKGAGDTCHAVYCSLENLSPELYSRPSGVIYLAGVNSSAIPLPPLATGAEPVDDALEELKALARRLIVSEGELEVVRTGLCFRPVTPRGTPILARLEDGQLGERVGTRRGAEGGVFVAVGHGPWGISLSLGTGRVMAEMMQGRALSADVSRLGL</sequence>
<feature type="region of interest" description="Disordered" evidence="1">
    <location>
        <begin position="111"/>
        <end position="131"/>
    </location>
</feature>
<dbReference type="Gene3D" id="3.30.9.10">
    <property type="entry name" value="D-Amino Acid Oxidase, subunit A, domain 2"/>
    <property type="match status" value="1"/>
</dbReference>
<dbReference type="InterPro" id="IPR006076">
    <property type="entry name" value="FAD-dep_OxRdtase"/>
</dbReference>
<dbReference type="GO" id="GO:0005829">
    <property type="term" value="C:cytosol"/>
    <property type="evidence" value="ECO:0007669"/>
    <property type="project" value="GOC"/>
</dbReference>
<dbReference type="GO" id="GO:0005770">
    <property type="term" value="C:late endosome"/>
    <property type="evidence" value="ECO:0007669"/>
    <property type="project" value="TreeGrafter"/>
</dbReference>
<dbReference type="HOGENOM" id="CLU_007884_14_1_1"/>
<evidence type="ECO:0000256" key="1">
    <source>
        <dbReference type="SAM" id="MobiDB-lite"/>
    </source>
</evidence>
<evidence type="ECO:0000313" key="3">
    <source>
        <dbReference type="EMBL" id="KEY69832.1"/>
    </source>
</evidence>
<dbReference type="InterPro" id="IPR036188">
    <property type="entry name" value="FAD/NAD-bd_sf"/>
</dbReference>
<dbReference type="PANTHER" id="PTHR13847">
    <property type="entry name" value="SARCOSINE DEHYDROGENASE-RELATED"/>
    <property type="match status" value="1"/>
</dbReference>
<reference evidence="3 4" key="1">
    <citation type="journal article" date="2014" name="BMC Genomics">
        <title>Comparative genome sequencing reveals chemotype-specific gene clusters in the toxigenic black mold Stachybotrys.</title>
        <authorList>
            <person name="Semeiks J."/>
            <person name="Borek D."/>
            <person name="Otwinowski Z."/>
            <person name="Grishin N.V."/>
        </authorList>
    </citation>
    <scope>NUCLEOTIDE SEQUENCE [LARGE SCALE GENOMIC DNA]</scope>
    <source>
        <strain evidence="4">CBS 109288 / IBT 7711</strain>
    </source>
</reference>
<dbReference type="Proteomes" id="UP000028045">
    <property type="component" value="Unassembled WGS sequence"/>
</dbReference>
<dbReference type="Gene3D" id="3.50.50.60">
    <property type="entry name" value="FAD/NAD(P)-binding domain"/>
    <property type="match status" value="1"/>
</dbReference>
<evidence type="ECO:0000259" key="2">
    <source>
        <dbReference type="Pfam" id="PF01266"/>
    </source>
</evidence>
<keyword evidence="4" id="KW-1185">Reference proteome</keyword>